<dbReference type="AlphaFoldDB" id="A0A135LK61"/>
<gene>
    <name evidence="1" type="ORF">PGRI_032350</name>
</gene>
<keyword evidence="2" id="KW-1185">Reference proteome</keyword>
<accession>A0A135LK61</accession>
<dbReference type="GeneID" id="63706248"/>
<organism evidence="1 2">
    <name type="scientific">Penicillium patulum</name>
    <name type="common">Penicillium griseofulvum</name>
    <dbReference type="NCBI Taxonomy" id="5078"/>
    <lineage>
        <taxon>Eukaryota</taxon>
        <taxon>Fungi</taxon>
        <taxon>Dikarya</taxon>
        <taxon>Ascomycota</taxon>
        <taxon>Pezizomycotina</taxon>
        <taxon>Eurotiomycetes</taxon>
        <taxon>Eurotiomycetidae</taxon>
        <taxon>Eurotiales</taxon>
        <taxon>Aspergillaceae</taxon>
        <taxon>Penicillium</taxon>
    </lineage>
</organism>
<dbReference type="RefSeq" id="XP_040647901.1">
    <property type="nucleotide sequence ID" value="XM_040790948.1"/>
</dbReference>
<dbReference type="OrthoDB" id="190201at2759"/>
<evidence type="ECO:0000313" key="2">
    <source>
        <dbReference type="Proteomes" id="UP000070168"/>
    </source>
</evidence>
<comment type="caution">
    <text evidence="1">The sequence shown here is derived from an EMBL/GenBank/DDBJ whole genome shotgun (WGS) entry which is preliminary data.</text>
</comment>
<name>A0A135LK61_PENPA</name>
<dbReference type="OMA" id="IHRGVQM"/>
<reference evidence="1 2" key="1">
    <citation type="journal article" date="2016" name="BMC Genomics">
        <title>Genome sequencing and secondary metabolism of the postharvest pathogen Penicillium griseofulvum.</title>
        <authorList>
            <person name="Banani H."/>
            <person name="Marcet-Houben M."/>
            <person name="Ballester A.R."/>
            <person name="Abbruscato P."/>
            <person name="Gonzalez-Candelas L."/>
            <person name="Gabaldon T."/>
            <person name="Spadaro D."/>
        </authorList>
    </citation>
    <scope>NUCLEOTIDE SEQUENCE [LARGE SCALE GENOMIC DNA]</scope>
    <source>
        <strain evidence="1 2">PG3</strain>
    </source>
</reference>
<dbReference type="STRING" id="5078.A0A135LK61"/>
<protein>
    <submittedName>
        <fullName evidence="1">Uncharacterized protein</fullName>
    </submittedName>
</protein>
<dbReference type="EMBL" id="LHQR01000065">
    <property type="protein sequence ID" value="KXG49365.1"/>
    <property type="molecule type" value="Genomic_DNA"/>
</dbReference>
<proteinExistence type="predicted"/>
<evidence type="ECO:0000313" key="1">
    <source>
        <dbReference type="EMBL" id="KXG49365.1"/>
    </source>
</evidence>
<dbReference type="Proteomes" id="UP000070168">
    <property type="component" value="Unassembled WGS sequence"/>
</dbReference>
<sequence length="229" mass="25446">MGSPTKYDTESGLRWNRVVPAFNLLRNAGYEAQQPQPDGRLTRSLYVNALVYLLDALPSDLTDEETSMLQRHIPEPVKAGLTTYPQPSGYMDSANKMSPQPRSYLHKILASVIVQLFILLRLLLPYAKVFILQLYEYEHTHRITERIVTTTLEAANGLAKGSINLGTAVCKFNEGRVGAAISNFAAWWMEGVAGGIYEGVGEGMVHLGLSGKEEDLDRIPLQMSYVDRS</sequence>